<evidence type="ECO:0008006" key="4">
    <source>
        <dbReference type="Google" id="ProtNLM"/>
    </source>
</evidence>
<dbReference type="GO" id="GO:0005886">
    <property type="term" value="C:plasma membrane"/>
    <property type="evidence" value="ECO:0007669"/>
    <property type="project" value="UniProtKB-SubCell"/>
</dbReference>
<dbReference type="PANTHER" id="PTHR37305">
    <property type="entry name" value="INTEGRAL MEMBRANE PROTEIN-RELATED"/>
    <property type="match status" value="1"/>
</dbReference>
<name>A0A1E8CJF9_9GAMM</name>
<keyword evidence="3" id="KW-1185">Reference proteome</keyword>
<evidence type="ECO:0000256" key="1">
    <source>
        <dbReference type="SAM" id="Phobius"/>
    </source>
</evidence>
<sequence>MEGFVTALKAELYVALRSNSTRLVVLLPAIISSLQLLLVSFRNAGEQARDAVSNQGFSQDLVEGADAWGALVDAMSTGLTLIGLILVAYAAWSFAGDKDSGALRHLLIRRVSRRALVAAKLVNAHIVGILSVMLMLGVAALIASVLWDFGPVVEDGYELIGTQEIHNEIRLGLILALIPLPAAIALGTLISVSTQNATQAITAALGLTLALDIFKGLMGNFSAYLYVNYQASLLNESYLNDVSRLVRGFSDVLIDPSALQLNQWAPWPQMLALIIASLIIVQYRKL</sequence>
<feature type="transmembrane region" description="Helical" evidence="1">
    <location>
        <begin position="116"/>
        <end position="149"/>
    </location>
</feature>
<dbReference type="RefSeq" id="WP_070116140.1">
    <property type="nucleotide sequence ID" value="NZ_MASR01000001.1"/>
</dbReference>
<comment type="caution">
    <text evidence="2">The sequence shown here is derived from an EMBL/GenBank/DDBJ whole genome shotgun (WGS) entry which is preliminary data.</text>
</comment>
<dbReference type="OrthoDB" id="9826581at2"/>
<dbReference type="STRING" id="1524254.PHACT_04755"/>
<dbReference type="Proteomes" id="UP000175669">
    <property type="component" value="Unassembled WGS sequence"/>
</dbReference>
<reference evidence="3" key="1">
    <citation type="submission" date="2016-07" db="EMBL/GenBank/DDBJ databases">
        <authorList>
            <person name="Florea S."/>
            <person name="Webb J.S."/>
            <person name="Jaromczyk J."/>
            <person name="Schardl C.L."/>
        </authorList>
    </citation>
    <scope>NUCLEOTIDE SEQUENCE [LARGE SCALE GENOMIC DNA]</scope>
    <source>
        <strain evidence="3">KCTC 42131</strain>
    </source>
</reference>
<feature type="transmembrane region" description="Helical" evidence="1">
    <location>
        <begin position="204"/>
        <end position="227"/>
    </location>
</feature>
<proteinExistence type="predicted"/>
<dbReference type="AlphaFoldDB" id="A0A1E8CJF9"/>
<gene>
    <name evidence="2" type="ORF">PHACT_04755</name>
</gene>
<evidence type="ECO:0000313" key="3">
    <source>
        <dbReference type="Proteomes" id="UP000175669"/>
    </source>
</evidence>
<feature type="transmembrane region" description="Helical" evidence="1">
    <location>
        <begin position="169"/>
        <end position="192"/>
    </location>
</feature>
<feature type="transmembrane region" description="Helical" evidence="1">
    <location>
        <begin position="23"/>
        <end position="41"/>
    </location>
</feature>
<dbReference type="EMBL" id="MASR01000001">
    <property type="protein sequence ID" value="OFE12529.1"/>
    <property type="molecule type" value="Genomic_DNA"/>
</dbReference>
<feature type="transmembrane region" description="Helical" evidence="1">
    <location>
        <begin position="264"/>
        <end position="283"/>
    </location>
</feature>
<evidence type="ECO:0000313" key="2">
    <source>
        <dbReference type="EMBL" id="OFE12529.1"/>
    </source>
</evidence>
<organism evidence="2 3">
    <name type="scientific">Pseudohongiella acticola</name>
    <dbReference type="NCBI Taxonomy" id="1524254"/>
    <lineage>
        <taxon>Bacteria</taxon>
        <taxon>Pseudomonadati</taxon>
        <taxon>Pseudomonadota</taxon>
        <taxon>Gammaproteobacteria</taxon>
        <taxon>Pseudomonadales</taxon>
        <taxon>Pseudohongiellaceae</taxon>
        <taxon>Pseudohongiella</taxon>
    </lineage>
</organism>
<keyword evidence="1" id="KW-1133">Transmembrane helix</keyword>
<feature type="transmembrane region" description="Helical" evidence="1">
    <location>
        <begin position="74"/>
        <end position="95"/>
    </location>
</feature>
<dbReference type="PANTHER" id="PTHR37305:SF1">
    <property type="entry name" value="MEMBRANE PROTEIN"/>
    <property type="match status" value="1"/>
</dbReference>
<dbReference type="GO" id="GO:0140359">
    <property type="term" value="F:ABC-type transporter activity"/>
    <property type="evidence" value="ECO:0007669"/>
    <property type="project" value="InterPro"/>
</dbReference>
<keyword evidence="1" id="KW-0472">Membrane</keyword>
<accession>A0A1E8CJF9</accession>
<dbReference type="Pfam" id="PF12679">
    <property type="entry name" value="ABC2_membrane_2"/>
    <property type="match status" value="1"/>
</dbReference>
<keyword evidence="1" id="KW-0812">Transmembrane</keyword>
<protein>
    <recommendedName>
        <fullName evidence="4">ABC transporter permease</fullName>
    </recommendedName>
</protein>